<evidence type="ECO:0000256" key="4">
    <source>
        <dbReference type="ARBA" id="ARBA00022912"/>
    </source>
</evidence>
<evidence type="ECO:0000256" key="3">
    <source>
        <dbReference type="ARBA" id="ARBA00022801"/>
    </source>
</evidence>
<evidence type="ECO:0000256" key="2">
    <source>
        <dbReference type="ARBA" id="ARBA00022723"/>
    </source>
</evidence>
<accession>A0A0N5D3M9</accession>
<keyword evidence="3 8" id="KW-0378">Hydrolase</keyword>
<evidence type="ECO:0000256" key="5">
    <source>
        <dbReference type="ARBA" id="ARBA00023211"/>
    </source>
</evidence>
<feature type="domain" description="Serine/threonine specific protein phosphatases" evidence="9">
    <location>
        <begin position="142"/>
        <end position="147"/>
    </location>
</feature>
<evidence type="ECO:0000256" key="8">
    <source>
        <dbReference type="RuleBase" id="RU004273"/>
    </source>
</evidence>
<dbReference type="GO" id="GO:0004722">
    <property type="term" value="F:protein serine/threonine phosphatase activity"/>
    <property type="evidence" value="ECO:0007669"/>
    <property type="project" value="UniProtKB-EC"/>
</dbReference>
<dbReference type="InterPro" id="IPR050341">
    <property type="entry name" value="PP1_catalytic_subunit"/>
</dbReference>
<evidence type="ECO:0000313" key="10">
    <source>
        <dbReference type="EMBL" id="VDN04998.1"/>
    </source>
</evidence>
<dbReference type="AlphaFoldDB" id="A0A0N5D3M9"/>
<dbReference type="GO" id="GO:0005634">
    <property type="term" value="C:nucleus"/>
    <property type="evidence" value="ECO:0007669"/>
    <property type="project" value="TreeGrafter"/>
</dbReference>
<evidence type="ECO:0000313" key="11">
    <source>
        <dbReference type="Proteomes" id="UP000276776"/>
    </source>
</evidence>
<reference evidence="10 11" key="2">
    <citation type="submission" date="2018-11" db="EMBL/GenBank/DDBJ databases">
        <authorList>
            <consortium name="Pathogen Informatics"/>
        </authorList>
    </citation>
    <scope>NUCLEOTIDE SEQUENCE [LARGE SCALE GENOMIC DNA]</scope>
</reference>
<dbReference type="STRING" id="103827.A0A0N5D3M9"/>
<evidence type="ECO:0000313" key="12">
    <source>
        <dbReference type="WBParaSite" id="TCLT_0000754301-mRNA-1"/>
    </source>
</evidence>
<comment type="catalytic activity">
    <reaction evidence="6">
        <text>O-phospho-L-seryl-[protein] + H2O = L-seryl-[protein] + phosphate</text>
        <dbReference type="Rhea" id="RHEA:20629"/>
        <dbReference type="Rhea" id="RHEA-COMP:9863"/>
        <dbReference type="Rhea" id="RHEA-COMP:11604"/>
        <dbReference type="ChEBI" id="CHEBI:15377"/>
        <dbReference type="ChEBI" id="CHEBI:29999"/>
        <dbReference type="ChEBI" id="CHEBI:43474"/>
        <dbReference type="ChEBI" id="CHEBI:83421"/>
        <dbReference type="EC" id="3.1.3.16"/>
    </reaction>
</comment>
<dbReference type="SMART" id="SM00156">
    <property type="entry name" value="PP2Ac"/>
    <property type="match status" value="1"/>
</dbReference>
<evidence type="ECO:0000256" key="1">
    <source>
        <dbReference type="ARBA" id="ARBA00001936"/>
    </source>
</evidence>
<dbReference type="SUPFAM" id="SSF56300">
    <property type="entry name" value="Metallo-dependent phosphatases"/>
    <property type="match status" value="1"/>
</dbReference>
<dbReference type="WBParaSite" id="TCLT_0000754301-mRNA-1">
    <property type="protein sequence ID" value="TCLT_0000754301-mRNA-1"/>
    <property type="gene ID" value="TCLT_0000754301"/>
</dbReference>
<dbReference type="GO" id="GO:0046872">
    <property type="term" value="F:metal ion binding"/>
    <property type="evidence" value="ECO:0007669"/>
    <property type="project" value="UniProtKB-KW"/>
</dbReference>
<comment type="similarity">
    <text evidence="8">Belongs to the PPP phosphatase family.</text>
</comment>
<dbReference type="Pfam" id="PF00149">
    <property type="entry name" value="Metallophos"/>
    <property type="match status" value="1"/>
</dbReference>
<keyword evidence="4" id="KW-0904">Protein phosphatase</keyword>
<comment type="catalytic activity">
    <reaction evidence="7 8">
        <text>O-phospho-L-threonyl-[protein] + H2O = L-threonyl-[protein] + phosphate</text>
        <dbReference type="Rhea" id="RHEA:47004"/>
        <dbReference type="Rhea" id="RHEA-COMP:11060"/>
        <dbReference type="Rhea" id="RHEA-COMP:11605"/>
        <dbReference type="ChEBI" id="CHEBI:15377"/>
        <dbReference type="ChEBI" id="CHEBI:30013"/>
        <dbReference type="ChEBI" id="CHEBI:43474"/>
        <dbReference type="ChEBI" id="CHEBI:61977"/>
        <dbReference type="EC" id="3.1.3.16"/>
    </reaction>
</comment>
<evidence type="ECO:0000256" key="7">
    <source>
        <dbReference type="ARBA" id="ARBA00048336"/>
    </source>
</evidence>
<keyword evidence="5" id="KW-0464">Manganese</keyword>
<protein>
    <recommendedName>
        <fullName evidence="8">Serine/threonine-protein phosphatase</fullName>
        <ecNumber evidence="8">3.1.3.16</ecNumber>
    </recommendedName>
</protein>
<dbReference type="InterPro" id="IPR004843">
    <property type="entry name" value="Calcineurin-like_PHP"/>
</dbReference>
<evidence type="ECO:0000256" key="6">
    <source>
        <dbReference type="ARBA" id="ARBA00047761"/>
    </source>
</evidence>
<name>A0A0N5D3M9_THECL</name>
<comment type="cofactor">
    <cofactor evidence="1">
        <name>Mn(2+)</name>
        <dbReference type="ChEBI" id="CHEBI:29035"/>
    </cofactor>
</comment>
<dbReference type="PANTHER" id="PTHR11668:SF300">
    <property type="entry name" value="SERINE_THREONINE-PROTEIN PHOSPHATASE"/>
    <property type="match status" value="1"/>
</dbReference>
<dbReference type="PROSITE" id="PS00125">
    <property type="entry name" value="SER_THR_PHOSPHATASE"/>
    <property type="match status" value="1"/>
</dbReference>
<proteinExistence type="inferred from homology"/>
<dbReference type="PRINTS" id="PR00114">
    <property type="entry name" value="STPHPHTASE"/>
</dbReference>
<dbReference type="InterPro" id="IPR006186">
    <property type="entry name" value="Ser/Thr-sp_prot-phosphatase"/>
</dbReference>
<dbReference type="Proteomes" id="UP000276776">
    <property type="component" value="Unassembled WGS sequence"/>
</dbReference>
<dbReference type="OrthoDB" id="1930084at2759"/>
<gene>
    <name evidence="10" type="ORF">TCLT_LOCUS7532</name>
</gene>
<keyword evidence="11" id="KW-1185">Reference proteome</keyword>
<dbReference type="PANTHER" id="PTHR11668">
    <property type="entry name" value="SERINE/THREONINE PROTEIN PHOSPHATASE"/>
    <property type="match status" value="1"/>
</dbReference>
<evidence type="ECO:0000259" key="9">
    <source>
        <dbReference type="PROSITE" id="PS00125"/>
    </source>
</evidence>
<dbReference type="OMA" id="LWTLYQH"/>
<dbReference type="EMBL" id="UYYF01004518">
    <property type="protein sequence ID" value="VDN04998.1"/>
    <property type="molecule type" value="Genomic_DNA"/>
</dbReference>
<dbReference type="GO" id="GO:0005737">
    <property type="term" value="C:cytoplasm"/>
    <property type="evidence" value="ECO:0007669"/>
    <property type="project" value="TreeGrafter"/>
</dbReference>
<dbReference type="InterPro" id="IPR029052">
    <property type="entry name" value="Metallo-depent_PP-like"/>
</dbReference>
<reference evidence="12" key="1">
    <citation type="submission" date="2017-02" db="UniProtKB">
        <authorList>
            <consortium name="WormBaseParasite"/>
        </authorList>
    </citation>
    <scope>IDENTIFICATION</scope>
</reference>
<dbReference type="Gene3D" id="3.60.21.10">
    <property type="match status" value="1"/>
</dbReference>
<dbReference type="EC" id="3.1.3.16" evidence="8"/>
<organism evidence="12">
    <name type="scientific">Thelazia callipaeda</name>
    <name type="common">Oriental eyeworm</name>
    <name type="synonym">Parasitic nematode</name>
    <dbReference type="NCBI Taxonomy" id="103827"/>
    <lineage>
        <taxon>Eukaryota</taxon>
        <taxon>Metazoa</taxon>
        <taxon>Ecdysozoa</taxon>
        <taxon>Nematoda</taxon>
        <taxon>Chromadorea</taxon>
        <taxon>Rhabditida</taxon>
        <taxon>Spirurina</taxon>
        <taxon>Spiruromorpha</taxon>
        <taxon>Thelazioidea</taxon>
        <taxon>Thelaziidae</taxon>
        <taxon>Thelazia</taxon>
    </lineage>
</organism>
<sequence>MCSSQTMKYDKLSSPAQQVLKMERKRKVWKFLEKHITKLLSAPENNMNSKLTLSELREVCLRCREQFKLENSLLEIKPPIYIVGDIHGQFKDLVKIISKIGVPPHKRYLFLGDYVDRGHWSLETISLLMAYKIRYPQEVYMLRGNHETRAVNRIYGFFDECIRRFPKENEGTQLWTLYQHTFNCMPFAAVVGRKIFATHGGISEDLVNWNQFKRICTPTDVTDVGFLTDLIWADPGDFVGDYTQSPRGVSQLFGKRATEKFLQRLDVEIIIRGHQVPLEGYEFTHDKKCLTLFSAPCYCDGIENKAAILHVDEFLYCTLHQFRFLKLIINSKLV</sequence>
<keyword evidence="2" id="KW-0479">Metal-binding</keyword>